<dbReference type="InterPro" id="IPR006099">
    <property type="entry name" value="MeMalonylCoA_mutase_a/b_cat"/>
</dbReference>
<accession>A0A1G8IV96</accession>
<dbReference type="RefSeq" id="WP_089716102.1">
    <property type="nucleotide sequence ID" value="NZ_FNEH01000003.1"/>
</dbReference>
<dbReference type="GO" id="GO:0004494">
    <property type="term" value="F:methylmalonyl-CoA mutase activity"/>
    <property type="evidence" value="ECO:0007669"/>
    <property type="project" value="InterPro"/>
</dbReference>
<dbReference type="Pfam" id="PF01642">
    <property type="entry name" value="MM_CoA_mutase"/>
    <property type="match status" value="1"/>
</dbReference>
<keyword evidence="1" id="KW-0413">Isomerase</keyword>
<evidence type="ECO:0000313" key="4">
    <source>
        <dbReference type="EMBL" id="SDI22904.1"/>
    </source>
</evidence>
<proteinExistence type="predicted"/>
<feature type="coiled-coil region" evidence="2">
    <location>
        <begin position="482"/>
        <end position="509"/>
    </location>
</feature>
<dbReference type="AlphaFoldDB" id="A0A1G8IV96"/>
<dbReference type="SUPFAM" id="SSF51703">
    <property type="entry name" value="Cobalamin (vitamin B12)-dependent enzymes"/>
    <property type="match status" value="1"/>
</dbReference>
<dbReference type="GO" id="GO:0031419">
    <property type="term" value="F:cobalamin binding"/>
    <property type="evidence" value="ECO:0007669"/>
    <property type="project" value="InterPro"/>
</dbReference>
<protein>
    <submittedName>
        <fullName evidence="4">Methylmalonyl-CoA mutase</fullName>
    </submittedName>
</protein>
<evidence type="ECO:0000256" key="2">
    <source>
        <dbReference type="SAM" id="Coils"/>
    </source>
</evidence>
<dbReference type="Gene3D" id="3.20.20.240">
    <property type="entry name" value="Methylmalonyl-CoA mutase"/>
    <property type="match status" value="1"/>
</dbReference>
<gene>
    <name evidence="4" type="ORF">SAMN04515654_10393</name>
</gene>
<sequence>MPDKEKIEKIKKAKRDWHENKVEPTVARFSERKDEFKVSSNFEVDRVYSPIDIEDKDYLDEINFPGQFPYTRGVYSTMYRGRLWTMRQYAGFGTAKESNQRYKYLLEQGQSGLSVAFDLPTQLGYDSDDDIAEGEVGKVGVAIDSLSDMETLFDEIPLDEVSTSMTINAPAAVLLAMYIAVAEKQGVSTEKLRGTIQNDILKEYIARGTYIYPTAPSMRLITDIFEYCYENIPNWNTISISGYHVREAGCTAAQEIAFTLANGIAYVEAAIEAGLDVDDFAPRLSFFFNAHNNFLEEISKFRAARRLWAQIMEERFGAKKEKSKMLRFHTQTAGSTLTAQQSDNNVVRVTLQALAAVLGGTQSLHTNGRDEALSLPTEKSVEIALRTQQIIAHESGVADTADALGGSYYIEKLTDDLQEEAEEYINKIDDLGGAPEAIDQGYIQKEIQDSAYSYQKEIEAEKKIIVGVNKFKTEEEPKKDILKLDEKVANQQKERVSQLREDRDQAKVEKALKALKDTAETDQNLMPKIVDAVKAYATLGEVCDVMREVFGEYNENIIL</sequence>
<keyword evidence="2" id="KW-0175">Coiled coil</keyword>
<reference evidence="4 5" key="1">
    <citation type="submission" date="2016-10" db="EMBL/GenBank/DDBJ databases">
        <authorList>
            <person name="de Groot N.N."/>
        </authorList>
    </citation>
    <scope>NUCLEOTIDE SEQUENCE [LARGE SCALE GENOMIC DNA]</scope>
    <source>
        <strain evidence="4 5">WG7</strain>
    </source>
</reference>
<organism evidence="4 5">
    <name type="scientific">Halanaerobium congolense</name>
    <dbReference type="NCBI Taxonomy" id="54121"/>
    <lineage>
        <taxon>Bacteria</taxon>
        <taxon>Bacillati</taxon>
        <taxon>Bacillota</taxon>
        <taxon>Clostridia</taxon>
        <taxon>Halanaerobiales</taxon>
        <taxon>Halanaerobiaceae</taxon>
        <taxon>Halanaerobium</taxon>
    </lineage>
</organism>
<dbReference type="NCBIfam" id="TIGR00641">
    <property type="entry name" value="acid_CoA_mut_N"/>
    <property type="match status" value="1"/>
</dbReference>
<dbReference type="PANTHER" id="PTHR48101">
    <property type="entry name" value="METHYLMALONYL-COA MUTASE, MITOCHONDRIAL-RELATED"/>
    <property type="match status" value="1"/>
</dbReference>
<feature type="domain" description="Methylmalonyl-CoA mutase alpha/beta chain catalytic" evidence="3">
    <location>
        <begin position="39"/>
        <end position="552"/>
    </location>
</feature>
<dbReference type="InterPro" id="IPR016176">
    <property type="entry name" value="Cbl-dep_enz_cat"/>
</dbReference>
<dbReference type="CDD" id="cd03680">
    <property type="entry name" value="MM_CoA_mutase_ICM_like"/>
    <property type="match status" value="1"/>
</dbReference>
<dbReference type="EMBL" id="FNEH01000003">
    <property type="protein sequence ID" value="SDI22904.1"/>
    <property type="molecule type" value="Genomic_DNA"/>
</dbReference>
<dbReference type="PANTHER" id="PTHR48101:SF1">
    <property type="entry name" value="METHYLMALONYL-COA MUTASE, LARGE SUBUNIT"/>
    <property type="match status" value="1"/>
</dbReference>
<name>A0A1G8IV96_9FIRM</name>
<evidence type="ECO:0000313" key="5">
    <source>
        <dbReference type="Proteomes" id="UP000198945"/>
    </source>
</evidence>
<evidence type="ECO:0000256" key="1">
    <source>
        <dbReference type="ARBA" id="ARBA00023235"/>
    </source>
</evidence>
<dbReference type="InterPro" id="IPR006098">
    <property type="entry name" value="MMCoA_mutase_a_cat"/>
</dbReference>
<evidence type="ECO:0000259" key="3">
    <source>
        <dbReference type="Pfam" id="PF01642"/>
    </source>
</evidence>
<dbReference type="Proteomes" id="UP000198945">
    <property type="component" value="Unassembled WGS sequence"/>
</dbReference>